<feature type="region of interest" description="Disordered" evidence="1">
    <location>
        <begin position="1"/>
        <end position="66"/>
    </location>
</feature>
<feature type="compositionally biased region" description="Basic and acidic residues" evidence="1">
    <location>
        <begin position="1"/>
        <end position="26"/>
    </location>
</feature>
<evidence type="ECO:0000313" key="2">
    <source>
        <dbReference type="EMBL" id="GAA3158070.1"/>
    </source>
</evidence>
<dbReference type="EMBL" id="BAAAVM010000091">
    <property type="protein sequence ID" value="GAA3158070.1"/>
    <property type="molecule type" value="Genomic_DNA"/>
</dbReference>
<dbReference type="Proteomes" id="UP001500893">
    <property type="component" value="Unassembled WGS sequence"/>
</dbReference>
<organism evidence="2 3">
    <name type="scientific">Streptomyces rameus</name>
    <dbReference type="NCBI Taxonomy" id="68261"/>
    <lineage>
        <taxon>Bacteria</taxon>
        <taxon>Bacillati</taxon>
        <taxon>Actinomycetota</taxon>
        <taxon>Actinomycetes</taxon>
        <taxon>Kitasatosporales</taxon>
        <taxon>Streptomycetaceae</taxon>
        <taxon>Streptomyces</taxon>
    </lineage>
</organism>
<gene>
    <name evidence="2" type="ORF">GCM10010521_52630</name>
</gene>
<keyword evidence="3" id="KW-1185">Reference proteome</keyword>
<proteinExistence type="predicted"/>
<evidence type="ECO:0000313" key="3">
    <source>
        <dbReference type="Proteomes" id="UP001500893"/>
    </source>
</evidence>
<sequence length="66" mass="7732">MGMKDKSSHLQNQGKEKMDQAREKAGQRGQQPNRQGRPQSERGGENHRDIQDTEQMEDRFDRDYDA</sequence>
<name>A0ABP6NUU1_9ACTN</name>
<evidence type="ECO:0000256" key="1">
    <source>
        <dbReference type="SAM" id="MobiDB-lite"/>
    </source>
</evidence>
<protein>
    <submittedName>
        <fullName evidence="2">Uncharacterized protein</fullName>
    </submittedName>
</protein>
<reference evidence="3" key="1">
    <citation type="journal article" date="2019" name="Int. J. Syst. Evol. Microbiol.">
        <title>The Global Catalogue of Microorganisms (GCM) 10K type strain sequencing project: providing services to taxonomists for standard genome sequencing and annotation.</title>
        <authorList>
            <consortium name="The Broad Institute Genomics Platform"/>
            <consortium name="The Broad Institute Genome Sequencing Center for Infectious Disease"/>
            <person name="Wu L."/>
            <person name="Ma J."/>
        </authorList>
    </citation>
    <scope>NUCLEOTIDE SEQUENCE [LARGE SCALE GENOMIC DNA]</scope>
    <source>
        <strain evidence="3">JCM 11574</strain>
    </source>
</reference>
<feature type="compositionally biased region" description="Low complexity" evidence="1">
    <location>
        <begin position="27"/>
        <end position="38"/>
    </location>
</feature>
<comment type="caution">
    <text evidence="2">The sequence shown here is derived from an EMBL/GenBank/DDBJ whole genome shotgun (WGS) entry which is preliminary data.</text>
</comment>
<dbReference type="RefSeq" id="WP_345056341.1">
    <property type="nucleotide sequence ID" value="NZ_BAAAVM010000091.1"/>
</dbReference>
<feature type="compositionally biased region" description="Basic and acidic residues" evidence="1">
    <location>
        <begin position="39"/>
        <end position="66"/>
    </location>
</feature>
<accession>A0ABP6NUU1</accession>